<keyword evidence="3 4" id="KW-0648">Protein biosynthesis</keyword>
<comment type="similarity">
    <text evidence="1 4">Belongs to the IF-1 family.</text>
</comment>
<dbReference type="SUPFAM" id="SSF50249">
    <property type="entry name" value="Nucleic acid-binding proteins"/>
    <property type="match status" value="1"/>
</dbReference>
<accession>A0A1R3TH53</accession>
<evidence type="ECO:0000256" key="4">
    <source>
        <dbReference type="HAMAP-Rule" id="MF_00075"/>
    </source>
</evidence>
<comment type="subcellular location">
    <subcellularLocation>
        <location evidence="4">Cytoplasm</location>
    </subcellularLocation>
</comment>
<keyword evidence="4" id="KW-0699">rRNA-binding</keyword>
<organism evidence="7 8">
    <name type="scientific">Agrobacterium rosae</name>
    <dbReference type="NCBI Taxonomy" id="1972867"/>
    <lineage>
        <taxon>Bacteria</taxon>
        <taxon>Pseudomonadati</taxon>
        <taxon>Pseudomonadota</taxon>
        <taxon>Alphaproteobacteria</taxon>
        <taxon>Hyphomicrobiales</taxon>
        <taxon>Rhizobiaceae</taxon>
        <taxon>Rhizobium/Agrobacterium group</taxon>
        <taxon>Agrobacterium</taxon>
    </lineage>
</organism>
<proteinExistence type="inferred from homology"/>
<dbReference type="STRING" id="1907666.DSM25559_1455"/>
<evidence type="ECO:0000259" key="6">
    <source>
        <dbReference type="PROSITE" id="PS50832"/>
    </source>
</evidence>
<keyword evidence="4" id="KW-0694">RNA-binding</keyword>
<dbReference type="Pfam" id="PF01176">
    <property type="entry name" value="eIF-1a"/>
    <property type="match status" value="1"/>
</dbReference>
<dbReference type="GO" id="GO:0043022">
    <property type="term" value="F:ribosome binding"/>
    <property type="evidence" value="ECO:0007669"/>
    <property type="project" value="UniProtKB-UniRule"/>
</dbReference>
<dbReference type="InterPro" id="IPR006196">
    <property type="entry name" value="RNA-binding_domain_S1_IF1"/>
</dbReference>
<dbReference type="PANTHER" id="PTHR33370">
    <property type="entry name" value="TRANSLATION INITIATION FACTOR IF-1, CHLOROPLASTIC"/>
    <property type="match status" value="1"/>
</dbReference>
<comment type="function">
    <text evidence="4">One of the essential components for the initiation of protein synthesis. Stabilizes the binding of IF-2 and IF-3 on the 30S subunit to which N-formylmethionyl-tRNA(fMet) subsequently binds. Helps modulate mRNA selection, yielding the 30S pre-initiation complex (PIC). Upon addition of the 50S ribosomal subunit IF-1, IF-2 and IF-3 are released leaving the mature 70S translation initiation complex.</text>
</comment>
<evidence type="ECO:0000313" key="7">
    <source>
        <dbReference type="EMBL" id="SCX16318.1"/>
    </source>
</evidence>
<comment type="subunit">
    <text evidence="4">Component of the 30S ribosomal translation pre-initiation complex which assembles on the 30S ribosome in the order IF-2 and IF-3, IF-1 and N-formylmethionyl-tRNA(fMet); mRNA recruitment can occur at any time during PIC assembly.</text>
</comment>
<gene>
    <name evidence="4 7" type="primary">infA</name>
    <name evidence="7" type="ORF">DSM25559_1455</name>
</gene>
<dbReference type="AlphaFoldDB" id="A0A1R3TH53"/>
<dbReference type="CDD" id="cd04451">
    <property type="entry name" value="S1_IF1"/>
    <property type="match status" value="1"/>
</dbReference>
<evidence type="ECO:0000256" key="3">
    <source>
        <dbReference type="ARBA" id="ARBA00022917"/>
    </source>
</evidence>
<sequence>MRRLCSFRAIFPACFGWHYQQEEKHYMTKEEVLEFPGVVTELLPNATFRVKLENEHEIIAHTAGRMRKNRIRVLAGDKVLVEMTPYDLTKGRITYRFK</sequence>
<dbReference type="InterPro" id="IPR004368">
    <property type="entry name" value="TIF_IF1"/>
</dbReference>
<evidence type="ECO:0000256" key="5">
    <source>
        <dbReference type="NCBIfam" id="TIGR00008"/>
    </source>
</evidence>
<reference evidence="8" key="1">
    <citation type="submission" date="2016-10" db="EMBL/GenBank/DDBJ databases">
        <authorList>
            <person name="Wibberg D."/>
        </authorList>
    </citation>
    <scope>NUCLEOTIDE SEQUENCE [LARGE SCALE GENOMIC DNA]</scope>
</reference>
<dbReference type="EMBL" id="FMUE01000003">
    <property type="protein sequence ID" value="SCX16318.1"/>
    <property type="molecule type" value="Genomic_DNA"/>
</dbReference>
<evidence type="ECO:0000313" key="8">
    <source>
        <dbReference type="Proteomes" id="UP000187891"/>
    </source>
</evidence>
<keyword evidence="2 4" id="KW-0396">Initiation factor</keyword>
<dbReference type="PROSITE" id="PS50832">
    <property type="entry name" value="S1_IF1_TYPE"/>
    <property type="match status" value="1"/>
</dbReference>
<evidence type="ECO:0000256" key="2">
    <source>
        <dbReference type="ARBA" id="ARBA00022540"/>
    </source>
</evidence>
<dbReference type="FunFam" id="2.40.50.140:FF:000002">
    <property type="entry name" value="Translation initiation factor IF-1"/>
    <property type="match status" value="1"/>
</dbReference>
<evidence type="ECO:0000256" key="1">
    <source>
        <dbReference type="ARBA" id="ARBA00010939"/>
    </source>
</evidence>
<dbReference type="NCBIfam" id="TIGR00008">
    <property type="entry name" value="infA"/>
    <property type="match status" value="1"/>
</dbReference>
<dbReference type="GO" id="GO:0003743">
    <property type="term" value="F:translation initiation factor activity"/>
    <property type="evidence" value="ECO:0007669"/>
    <property type="project" value="UniProtKB-UniRule"/>
</dbReference>
<dbReference type="GO" id="GO:0019843">
    <property type="term" value="F:rRNA binding"/>
    <property type="evidence" value="ECO:0007669"/>
    <property type="project" value="UniProtKB-UniRule"/>
</dbReference>
<dbReference type="InterPro" id="IPR012340">
    <property type="entry name" value="NA-bd_OB-fold"/>
</dbReference>
<keyword evidence="4" id="KW-0963">Cytoplasm</keyword>
<protein>
    <recommendedName>
        <fullName evidence="4 5">Translation initiation factor IF-1</fullName>
    </recommendedName>
</protein>
<dbReference type="PANTHER" id="PTHR33370:SF1">
    <property type="entry name" value="TRANSLATION INITIATION FACTOR IF-1, CHLOROPLASTIC"/>
    <property type="match status" value="1"/>
</dbReference>
<feature type="domain" description="S1-like" evidence="6">
    <location>
        <begin position="23"/>
        <end position="98"/>
    </location>
</feature>
<dbReference type="Gene3D" id="2.40.50.140">
    <property type="entry name" value="Nucleic acid-binding proteins"/>
    <property type="match status" value="1"/>
</dbReference>
<dbReference type="HAMAP" id="MF_00075">
    <property type="entry name" value="IF_1"/>
    <property type="match status" value="1"/>
</dbReference>
<name>A0A1R3TH53_9HYPH</name>
<dbReference type="Proteomes" id="UP000187891">
    <property type="component" value="Unassembled WGS sequence"/>
</dbReference>
<dbReference type="GO" id="GO:0005829">
    <property type="term" value="C:cytosol"/>
    <property type="evidence" value="ECO:0007669"/>
    <property type="project" value="TreeGrafter"/>
</dbReference>